<dbReference type="EMBL" id="JAHFZB010000054">
    <property type="protein sequence ID" value="KAK6466655.1"/>
    <property type="molecule type" value="Genomic_DNA"/>
</dbReference>
<accession>A0ABR0Y2N9</accession>
<proteinExistence type="predicted"/>
<evidence type="ECO:0000256" key="1">
    <source>
        <dbReference type="SAM" id="MobiDB-lite"/>
    </source>
</evidence>
<evidence type="ECO:0000313" key="4">
    <source>
        <dbReference type="Proteomes" id="UP001369086"/>
    </source>
</evidence>
<keyword evidence="4" id="KW-1185">Reference proteome</keyword>
<evidence type="ECO:0000313" key="3">
    <source>
        <dbReference type="EMBL" id="KAK6466655.1"/>
    </source>
</evidence>
<feature type="compositionally biased region" description="Polar residues" evidence="1">
    <location>
        <begin position="112"/>
        <end position="140"/>
    </location>
</feature>
<sequence length="354" mass="39666">MFALVKWVNGDDDGKLSVIPTEWIKGFNIEDFEEVIIKDERHYVAEWRRGSKRPREGWQAFDCEVEKVGERQLKLVQMRDAMTRAEETPALKRKKFQNSRYADESSSDTKDTQVCQNSKTKAPAKQQRSTEILNQLTKKPQTNKEDGEVQQLKSKIQELEQENKKLKETVVGAIPVILDKIEELGKRDNSGPTDRSIDSEANCLCGSPQYAASSAGSTVSISSIPQSQGNGRQLDKVEIHPGSGVYIDQLAWTITNKATSYTSFVRNAMLSVFDIETLVKSNLRGGSGKRQKHGERREALDPNKVNAIYAATLMKFPLATKSQIGSVINGKIAELRYAIKKNAHKNTQGFNDTN</sequence>
<feature type="compositionally biased region" description="Basic and acidic residues" evidence="1">
    <location>
        <begin position="101"/>
        <end position="111"/>
    </location>
</feature>
<protein>
    <recommendedName>
        <fullName evidence="2">BEN domain-containing protein</fullName>
    </recommendedName>
</protein>
<comment type="caution">
    <text evidence="3">The sequence shown here is derived from an EMBL/GenBank/DDBJ whole genome shotgun (WGS) entry which is preliminary data.</text>
</comment>
<evidence type="ECO:0000259" key="2">
    <source>
        <dbReference type="PROSITE" id="PS51457"/>
    </source>
</evidence>
<dbReference type="InterPro" id="IPR018379">
    <property type="entry name" value="BEN_domain"/>
</dbReference>
<dbReference type="Proteomes" id="UP001369086">
    <property type="component" value="Unassembled WGS sequence"/>
</dbReference>
<organism evidence="3 4">
    <name type="scientific">Huso huso</name>
    <name type="common">Beluga</name>
    <name type="synonym">Acipenser huso</name>
    <dbReference type="NCBI Taxonomy" id="61971"/>
    <lineage>
        <taxon>Eukaryota</taxon>
        <taxon>Metazoa</taxon>
        <taxon>Chordata</taxon>
        <taxon>Craniata</taxon>
        <taxon>Vertebrata</taxon>
        <taxon>Euteleostomi</taxon>
        <taxon>Actinopterygii</taxon>
        <taxon>Chondrostei</taxon>
        <taxon>Acipenseriformes</taxon>
        <taxon>Acipenseridae</taxon>
        <taxon>Huso</taxon>
    </lineage>
</organism>
<gene>
    <name evidence="3" type="ORF">HHUSO_G35926</name>
</gene>
<name>A0ABR0Y2N9_HUSHU</name>
<dbReference type="PROSITE" id="PS51457">
    <property type="entry name" value="BEN"/>
    <property type="match status" value="1"/>
</dbReference>
<dbReference type="Gene3D" id="1.10.10.2590">
    <property type="entry name" value="BEN domain"/>
    <property type="match status" value="1"/>
</dbReference>
<reference evidence="3 4" key="1">
    <citation type="submission" date="2021-05" db="EMBL/GenBank/DDBJ databases">
        <authorList>
            <person name="Zahm M."/>
            <person name="Klopp C."/>
            <person name="Cabau C."/>
            <person name="Kuhl H."/>
            <person name="Suciu R."/>
            <person name="Ciorpac M."/>
            <person name="Holostenco D."/>
            <person name="Gessner J."/>
            <person name="Wuertz S."/>
            <person name="Hohne C."/>
            <person name="Stock M."/>
            <person name="Gislard M."/>
            <person name="Lluch J."/>
            <person name="Milhes M."/>
            <person name="Lampietro C."/>
            <person name="Lopez Roques C."/>
            <person name="Donnadieu C."/>
            <person name="Du K."/>
            <person name="Schartl M."/>
            <person name="Guiguen Y."/>
        </authorList>
    </citation>
    <scope>NUCLEOTIDE SEQUENCE [LARGE SCALE GENOMIC DNA]</scope>
    <source>
        <strain evidence="3">Hh-F2</strain>
        <tissue evidence="3">Blood</tissue>
    </source>
</reference>
<feature type="region of interest" description="Disordered" evidence="1">
    <location>
        <begin position="86"/>
        <end position="149"/>
    </location>
</feature>
<dbReference type="SMART" id="SM01025">
    <property type="entry name" value="BEN"/>
    <property type="match status" value="1"/>
</dbReference>
<feature type="domain" description="BEN" evidence="2">
    <location>
        <begin position="242"/>
        <end position="339"/>
    </location>
</feature>